<evidence type="ECO:0000256" key="10">
    <source>
        <dbReference type="ARBA" id="ARBA00048494"/>
    </source>
</evidence>
<dbReference type="Gene3D" id="3.20.20.370">
    <property type="entry name" value="Glycoside hydrolase/deacetylase"/>
    <property type="match status" value="1"/>
</dbReference>
<keyword evidence="15" id="KW-1185">Reference proteome</keyword>
<dbReference type="OrthoDB" id="407355at2759"/>
<keyword evidence="5" id="KW-0119">Carbohydrate metabolism</keyword>
<evidence type="ECO:0000256" key="6">
    <source>
        <dbReference type="ARBA" id="ARBA00023285"/>
    </source>
</evidence>
<evidence type="ECO:0000256" key="4">
    <source>
        <dbReference type="ARBA" id="ARBA00023024"/>
    </source>
</evidence>
<comment type="subcellular location">
    <subcellularLocation>
        <location evidence="2">Cell membrane</location>
        <topology evidence="2">Lipid-anchor</topology>
        <topology evidence="2">GPI-anchor</topology>
    </subcellularLocation>
</comment>
<evidence type="ECO:0000256" key="9">
    <source>
        <dbReference type="ARBA" id="ARBA00024056"/>
    </source>
</evidence>
<keyword evidence="13" id="KW-0732">Signal</keyword>
<feature type="signal peptide" evidence="13">
    <location>
        <begin position="1"/>
        <end position="19"/>
    </location>
</feature>
<evidence type="ECO:0000256" key="7">
    <source>
        <dbReference type="ARBA" id="ARBA00023288"/>
    </source>
</evidence>
<proteinExistence type="predicted"/>
<keyword evidence="12" id="KW-1133">Transmembrane helix</keyword>
<dbReference type="PANTHER" id="PTHR10587">
    <property type="entry name" value="GLYCOSYL TRANSFERASE-RELATED"/>
    <property type="match status" value="1"/>
</dbReference>
<keyword evidence="4" id="KW-0146">Chitin degradation</keyword>
<feature type="chain" id="PRO_5043657733" description="chitin deacetylase" evidence="13">
    <location>
        <begin position="20"/>
        <end position="428"/>
    </location>
</feature>
<dbReference type="GO" id="GO:0000272">
    <property type="term" value="P:polysaccharide catabolic process"/>
    <property type="evidence" value="ECO:0007669"/>
    <property type="project" value="UniProtKB-KW"/>
</dbReference>
<keyword evidence="7" id="KW-0449">Lipoprotein</keyword>
<dbReference type="Proteomes" id="UP000077521">
    <property type="component" value="Unassembled WGS sequence"/>
</dbReference>
<keyword evidence="12" id="KW-0812">Transmembrane</keyword>
<dbReference type="EC" id="3.5.1.41" evidence="9"/>
<evidence type="ECO:0000256" key="13">
    <source>
        <dbReference type="SAM" id="SignalP"/>
    </source>
</evidence>
<organism evidence="14 15">
    <name type="scientific">Tilletia indica</name>
    <dbReference type="NCBI Taxonomy" id="43049"/>
    <lineage>
        <taxon>Eukaryota</taxon>
        <taxon>Fungi</taxon>
        <taxon>Dikarya</taxon>
        <taxon>Basidiomycota</taxon>
        <taxon>Ustilaginomycotina</taxon>
        <taxon>Exobasidiomycetes</taxon>
        <taxon>Tilletiales</taxon>
        <taxon>Tilletiaceae</taxon>
        <taxon>Tilletia</taxon>
    </lineage>
</organism>
<dbReference type="GO" id="GO:0005886">
    <property type="term" value="C:plasma membrane"/>
    <property type="evidence" value="ECO:0007669"/>
    <property type="project" value="UniProtKB-SubCell"/>
</dbReference>
<comment type="catalytic activity">
    <reaction evidence="10">
        <text>[(1-&gt;4)-N-acetyl-beta-D-glucosaminyl](n) + n H2O = chitosan + n acetate</text>
        <dbReference type="Rhea" id="RHEA:10464"/>
        <dbReference type="Rhea" id="RHEA-COMP:9593"/>
        <dbReference type="Rhea" id="RHEA-COMP:9597"/>
        <dbReference type="ChEBI" id="CHEBI:15377"/>
        <dbReference type="ChEBI" id="CHEBI:17029"/>
        <dbReference type="ChEBI" id="CHEBI:30089"/>
        <dbReference type="ChEBI" id="CHEBI:57704"/>
        <dbReference type="EC" id="3.5.1.41"/>
    </reaction>
    <physiologicalReaction direction="left-to-right" evidence="10">
        <dbReference type="Rhea" id="RHEA:10465"/>
    </physiologicalReaction>
</comment>
<evidence type="ECO:0000256" key="8">
    <source>
        <dbReference type="ARBA" id="ARBA00023326"/>
    </source>
</evidence>
<dbReference type="GO" id="GO:0006032">
    <property type="term" value="P:chitin catabolic process"/>
    <property type="evidence" value="ECO:0007669"/>
    <property type="project" value="UniProtKB-KW"/>
</dbReference>
<sequence>MQVLRLLPLVILLSGGVQAGFQVRLKRQSTDTYPQLDGKPLAAELIKPEWKAALDAAVQAGKIPNIPVSSSPDGGTPTYPSGTDMSKVCSWSTNQCQGPNDIFQAPDGVVGINFDDGPTQATPRLNQFLIQNNISATRFVIGGQIAGMTETFQDILKDPNQQLAVHTYTHHQMTTLSNEVVVAELGWTMQIIYDLSGFMPSMWRGPYGDVDNRIRAIAEELFGLRHVSWDKDANDYCFGQNPTTSACPGETPGGTIESITSYIDAALAGPKSPGVLMLEHELSDTTVGFFEEHTWVGAQKNGWKTANVAQMVGAPWYANAATPTADKTKPTSVLKNASGSGSDNGNSGGSGSGSGSSSSSSSGSGTTPAGSSSTPGNPSGSIVTPTTGAVSNTTTPAKKSSALPLAVFPGLGEATIVALGAAVYTLLN</sequence>
<evidence type="ECO:0000256" key="5">
    <source>
        <dbReference type="ARBA" id="ARBA00023277"/>
    </source>
</evidence>
<dbReference type="GO" id="GO:0004099">
    <property type="term" value="F:chitin deacetylase activity"/>
    <property type="evidence" value="ECO:0007669"/>
    <property type="project" value="UniProtKB-EC"/>
</dbReference>
<evidence type="ECO:0000313" key="15">
    <source>
        <dbReference type="Proteomes" id="UP000077521"/>
    </source>
</evidence>
<feature type="compositionally biased region" description="Polar residues" evidence="11">
    <location>
        <begin position="382"/>
        <end position="396"/>
    </location>
</feature>
<evidence type="ECO:0000256" key="12">
    <source>
        <dbReference type="SAM" id="Phobius"/>
    </source>
</evidence>
<dbReference type="GO" id="GO:0098552">
    <property type="term" value="C:side of membrane"/>
    <property type="evidence" value="ECO:0007669"/>
    <property type="project" value="UniProtKB-KW"/>
</dbReference>
<evidence type="ECO:0000313" key="14">
    <source>
        <dbReference type="EMBL" id="KAE8240375.1"/>
    </source>
</evidence>
<name>A0A177TEU3_9BASI</name>
<dbReference type="SUPFAM" id="SSF88713">
    <property type="entry name" value="Glycoside hydrolase/deacetylase"/>
    <property type="match status" value="1"/>
</dbReference>
<dbReference type="EMBL" id="LWDF02001100">
    <property type="protein sequence ID" value="KAE8240375.1"/>
    <property type="molecule type" value="Genomic_DNA"/>
</dbReference>
<dbReference type="Pfam" id="PF01522">
    <property type="entry name" value="Polysacc_deac_1"/>
    <property type="match status" value="1"/>
</dbReference>
<accession>A0A177TEU3</accession>
<dbReference type="PANTHER" id="PTHR10587:SF135">
    <property type="entry name" value="CHITIN DEACETYLASE 3"/>
    <property type="match status" value="1"/>
</dbReference>
<keyword evidence="3" id="KW-0325">Glycoprotein</keyword>
<reference evidence="14" key="2">
    <citation type="journal article" date="2019" name="IMA Fungus">
        <title>Genome sequencing and comparison of five Tilletia species to identify candidate genes for the detection of regulated species infecting wheat.</title>
        <authorList>
            <person name="Nguyen H.D.T."/>
            <person name="Sultana T."/>
            <person name="Kesanakurti P."/>
            <person name="Hambleton S."/>
        </authorList>
    </citation>
    <scope>NUCLEOTIDE SEQUENCE</scope>
    <source>
        <strain evidence="14">DAOMC 236416</strain>
    </source>
</reference>
<dbReference type="AlphaFoldDB" id="A0A177TEU3"/>
<evidence type="ECO:0000256" key="2">
    <source>
        <dbReference type="ARBA" id="ARBA00004609"/>
    </source>
</evidence>
<dbReference type="InterPro" id="IPR002509">
    <property type="entry name" value="NODB_dom"/>
</dbReference>
<keyword evidence="12" id="KW-0472">Membrane</keyword>
<feature type="compositionally biased region" description="Low complexity" evidence="11">
    <location>
        <begin position="355"/>
        <end position="381"/>
    </location>
</feature>
<dbReference type="GO" id="GO:0009272">
    <property type="term" value="P:fungal-type cell wall biogenesis"/>
    <property type="evidence" value="ECO:0007669"/>
    <property type="project" value="UniProtKB-ARBA"/>
</dbReference>
<keyword evidence="6" id="KW-0170">Cobalt</keyword>
<evidence type="ECO:0000256" key="1">
    <source>
        <dbReference type="ARBA" id="ARBA00001941"/>
    </source>
</evidence>
<dbReference type="InterPro" id="IPR050248">
    <property type="entry name" value="Polysacc_deacetylase_ArnD"/>
</dbReference>
<feature type="region of interest" description="Disordered" evidence="11">
    <location>
        <begin position="321"/>
        <end position="396"/>
    </location>
</feature>
<comment type="caution">
    <text evidence="14">The sequence shown here is derived from an EMBL/GenBank/DDBJ whole genome shotgun (WGS) entry which is preliminary data.</text>
</comment>
<keyword evidence="8" id="KW-0624">Polysaccharide degradation</keyword>
<dbReference type="PROSITE" id="PS51677">
    <property type="entry name" value="NODB"/>
    <property type="match status" value="1"/>
</dbReference>
<reference evidence="14" key="1">
    <citation type="submission" date="2016-04" db="EMBL/GenBank/DDBJ databases">
        <authorList>
            <person name="Nguyen H.D."/>
            <person name="Samba Siva P."/>
            <person name="Cullis J."/>
            <person name="Levesque C.A."/>
            <person name="Hambleton S."/>
        </authorList>
    </citation>
    <scope>NUCLEOTIDE SEQUENCE</scope>
    <source>
        <strain evidence="14">DAOMC 236416</strain>
    </source>
</reference>
<evidence type="ECO:0000256" key="3">
    <source>
        <dbReference type="ARBA" id="ARBA00022622"/>
    </source>
</evidence>
<comment type="cofactor">
    <cofactor evidence="1">
        <name>Co(2+)</name>
        <dbReference type="ChEBI" id="CHEBI:48828"/>
    </cofactor>
</comment>
<dbReference type="InterPro" id="IPR011330">
    <property type="entry name" value="Glyco_hydro/deAcase_b/a-brl"/>
</dbReference>
<feature type="transmembrane region" description="Helical" evidence="12">
    <location>
        <begin position="402"/>
        <end position="427"/>
    </location>
</feature>
<keyword evidence="3" id="KW-0336">GPI-anchor</keyword>
<protein>
    <recommendedName>
        <fullName evidence="9">chitin deacetylase</fullName>
        <ecNumber evidence="9">3.5.1.41</ecNumber>
    </recommendedName>
</protein>
<evidence type="ECO:0000256" key="11">
    <source>
        <dbReference type="SAM" id="MobiDB-lite"/>
    </source>
</evidence>
<gene>
    <name evidence="14" type="ORF">A4X13_0g7836</name>
</gene>